<dbReference type="Proteomes" id="UP001189429">
    <property type="component" value="Unassembled WGS sequence"/>
</dbReference>
<organism evidence="2 3">
    <name type="scientific">Prorocentrum cordatum</name>
    <dbReference type="NCBI Taxonomy" id="2364126"/>
    <lineage>
        <taxon>Eukaryota</taxon>
        <taxon>Sar</taxon>
        <taxon>Alveolata</taxon>
        <taxon>Dinophyceae</taxon>
        <taxon>Prorocentrales</taxon>
        <taxon>Prorocentraceae</taxon>
        <taxon>Prorocentrum</taxon>
    </lineage>
</organism>
<evidence type="ECO:0000256" key="1">
    <source>
        <dbReference type="SAM" id="MobiDB-lite"/>
    </source>
</evidence>
<name>A0ABN9SZH4_9DINO</name>
<comment type="caution">
    <text evidence="2">The sequence shown here is derived from an EMBL/GenBank/DDBJ whole genome shotgun (WGS) entry which is preliminary data.</text>
</comment>
<protein>
    <submittedName>
        <fullName evidence="2">Uncharacterized protein</fullName>
    </submittedName>
</protein>
<feature type="compositionally biased region" description="Basic and acidic residues" evidence="1">
    <location>
        <begin position="75"/>
        <end position="92"/>
    </location>
</feature>
<gene>
    <name evidence="2" type="ORF">PCOR1329_LOCUS34064</name>
</gene>
<accession>A0ABN9SZH4</accession>
<proteinExistence type="predicted"/>
<sequence>MLEMQATQKNAEAVDVVALRIKAIDKSLTDGGWMRAQLLELIPQEGAGLLDRDEEVAIARDARVEQDLRTGWSRGRVESDYRPKGKKGEGKGKAGKRRHRLIGGKAISPLRTVRARSPSSLPGPSAHPRRGGQGHQPEGSPQPQGRGRLRPGGRGPREAPIGQRGESMDLQHLHRPQLPLRRGLRGTCEARAECETIGAAALARPACRWCRRVVREPAT</sequence>
<feature type="region of interest" description="Disordered" evidence="1">
    <location>
        <begin position="75"/>
        <end position="178"/>
    </location>
</feature>
<feature type="compositionally biased region" description="Basic residues" evidence="1">
    <location>
        <begin position="93"/>
        <end position="102"/>
    </location>
</feature>
<evidence type="ECO:0000313" key="2">
    <source>
        <dbReference type="EMBL" id="CAK0838027.1"/>
    </source>
</evidence>
<keyword evidence="3" id="KW-1185">Reference proteome</keyword>
<reference evidence="2" key="1">
    <citation type="submission" date="2023-10" db="EMBL/GenBank/DDBJ databases">
        <authorList>
            <person name="Chen Y."/>
            <person name="Shah S."/>
            <person name="Dougan E. K."/>
            <person name="Thang M."/>
            <person name="Chan C."/>
        </authorList>
    </citation>
    <scope>NUCLEOTIDE SEQUENCE [LARGE SCALE GENOMIC DNA]</scope>
</reference>
<dbReference type="EMBL" id="CAUYUJ010014193">
    <property type="protein sequence ID" value="CAK0838027.1"/>
    <property type="molecule type" value="Genomic_DNA"/>
</dbReference>
<evidence type="ECO:0000313" key="3">
    <source>
        <dbReference type="Proteomes" id="UP001189429"/>
    </source>
</evidence>